<evidence type="ECO:0000313" key="13">
    <source>
        <dbReference type="Proteomes" id="UP001515500"/>
    </source>
</evidence>
<evidence type="ECO:0000256" key="10">
    <source>
        <dbReference type="SAM" id="MobiDB-lite"/>
    </source>
</evidence>
<evidence type="ECO:0000259" key="12">
    <source>
        <dbReference type="PROSITE" id="PS51141"/>
    </source>
</evidence>
<evidence type="ECO:0000256" key="4">
    <source>
        <dbReference type="ARBA" id="ARBA00022833"/>
    </source>
</evidence>
<reference evidence="14" key="1">
    <citation type="submission" date="2025-08" db="UniProtKB">
        <authorList>
            <consortium name="RefSeq"/>
        </authorList>
    </citation>
    <scope>IDENTIFICATION</scope>
</reference>
<feature type="domain" description="SBP-type" evidence="12">
    <location>
        <begin position="148"/>
        <end position="225"/>
    </location>
</feature>
<dbReference type="AlphaFoldDB" id="A0AB40CBJ3"/>
<dbReference type="InterPro" id="IPR004333">
    <property type="entry name" value="SBP_dom"/>
</dbReference>
<sequence>MEARLGGESHQLYGVGPSEVNGRGGKSLEWDLNDWNWDGDRFRAIPLNASPSDCRSKQLPHVLAARGLSNNSSSCSEGTELAIVGKGKGTLEKRRRAAVVGDDEPNDEVGSFSLKLGGHDYPVVEADLANWDGKNGKRSKLQGASANRSACQVEGCAADLIDAKDYHRRHKVCEMHAKASSAVVANAVQRFCQQCSRFHLLQEFDDGKRSCRRRLAGHNRRRRKTHPDAAVSGNGLTDERASSYLLISLLRILTNLHTDDSDKSKDQDLLSHLLRNLASLAGSLDSQNLSGLLRANEDTRKTGSGTATASEALLSNGTAVQKSSGPLCGPSTVTYMNGTQNLTMPPADQSLSVPAATVEMPVNRNVREEAFVEARPPVSSKTSTVLVPGKDAVSAKPAAAAATMLSLLPEMVPAGSVSKKMQLKDFDLNDTYDDTEECIRRCEQLAMPATMEAGSPTCMSWMMPDSHHSSPPQTSGNSEPTSTQSLSSSNGDAQSRTDRIIFKLFGKDPRDFPIDLRTQVFNWLSHSPTEMESYIRPGCIILTIYLRLPESEWKELYQDLSSGLHKLLQISDGDFWRSGWIYARVQHQIAFLYNGRVVLNTPLLLKSPRYLDVLCISPIAVPTASRVNFKVKGFGMTQSTVRILCAFEGKYLVQETLQALVEGRNDGRECGGSQCLSFSCSLPNTSGRGFIEVEDHGLSSIFFPFLVAEEDVCSEIRMLEGAIDVDSNDVHLQEQIDVMNARNLAMEFLHEMGWFLRRSQLMSRVKEVGSCPNTFPLTRFWWLMSFAVDREWSAVVKKLLDLLFQGIVDLGNISPSSVLSSSDLLHSAVRKKCKSIVEVLLRYAPTSALKGTSDGNYLFRPDMPGPLNITPLHIAASNSGAENILDSLTNDPGQLGITAWRSARDSTGFSPEDYARSRGYESYLQLVQKKINRQFDKGSVVLDISGSSLATNSSQKQLDNLCSSKLSGFQIDMRKMEHIIRPACKLCAQQVIYRSPVGRSLLYRPVMLSMVGIAAVCVCVGLLLKSPPLVLYLNHPFRWESLGYGSI</sequence>
<keyword evidence="5" id="KW-0805">Transcription regulation</keyword>
<dbReference type="PROSITE" id="PS51141">
    <property type="entry name" value="ZF_SBP"/>
    <property type="match status" value="1"/>
</dbReference>
<dbReference type="InterPro" id="IPR036893">
    <property type="entry name" value="SBP_sf"/>
</dbReference>
<evidence type="ECO:0000256" key="7">
    <source>
        <dbReference type="ARBA" id="ARBA00023163"/>
    </source>
</evidence>
<evidence type="ECO:0000256" key="8">
    <source>
        <dbReference type="ARBA" id="ARBA00023242"/>
    </source>
</evidence>
<name>A0AB40CBJ3_DIOCR</name>
<dbReference type="Pfam" id="PF26102">
    <property type="entry name" value="Ig_SPL7"/>
    <property type="match status" value="1"/>
</dbReference>
<dbReference type="GO" id="GO:0003677">
    <property type="term" value="F:DNA binding"/>
    <property type="evidence" value="ECO:0007669"/>
    <property type="project" value="UniProtKB-KW"/>
</dbReference>
<dbReference type="InterPro" id="IPR044817">
    <property type="entry name" value="SBP-like"/>
</dbReference>
<dbReference type="SUPFAM" id="SSF103612">
    <property type="entry name" value="SBT domain"/>
    <property type="match status" value="1"/>
</dbReference>
<feature type="transmembrane region" description="Helical" evidence="11">
    <location>
        <begin position="1002"/>
        <end position="1024"/>
    </location>
</feature>
<comment type="subcellular location">
    <subcellularLocation>
        <location evidence="1">Nucleus</location>
    </subcellularLocation>
</comment>
<protein>
    <submittedName>
        <fullName evidence="14">Squamosa promoter-binding-like protein 1</fullName>
    </submittedName>
</protein>
<evidence type="ECO:0000256" key="11">
    <source>
        <dbReference type="SAM" id="Phobius"/>
    </source>
</evidence>
<evidence type="ECO:0000256" key="6">
    <source>
        <dbReference type="ARBA" id="ARBA00023125"/>
    </source>
</evidence>
<dbReference type="Pfam" id="PF03110">
    <property type="entry name" value="SBP"/>
    <property type="match status" value="1"/>
</dbReference>
<dbReference type="InterPro" id="IPR036770">
    <property type="entry name" value="Ankyrin_rpt-contain_sf"/>
</dbReference>
<dbReference type="GO" id="GO:0005634">
    <property type="term" value="C:nucleus"/>
    <property type="evidence" value="ECO:0007669"/>
    <property type="project" value="UniProtKB-SubCell"/>
</dbReference>
<dbReference type="RefSeq" id="XP_039136145.1">
    <property type="nucleotide sequence ID" value="XM_039280211.1"/>
</dbReference>
<keyword evidence="13" id="KW-1185">Reference proteome</keyword>
<keyword evidence="3 9" id="KW-0863">Zinc-finger</keyword>
<feature type="region of interest" description="Disordered" evidence="10">
    <location>
        <begin position="459"/>
        <end position="494"/>
    </location>
</feature>
<evidence type="ECO:0000256" key="2">
    <source>
        <dbReference type="ARBA" id="ARBA00022723"/>
    </source>
</evidence>
<keyword evidence="11" id="KW-0472">Membrane</keyword>
<keyword evidence="2" id="KW-0479">Metal-binding</keyword>
<keyword evidence="4" id="KW-0862">Zinc</keyword>
<keyword evidence="8" id="KW-0539">Nucleus</keyword>
<evidence type="ECO:0000256" key="9">
    <source>
        <dbReference type="PROSITE-ProRule" id="PRU00470"/>
    </source>
</evidence>
<evidence type="ECO:0000256" key="3">
    <source>
        <dbReference type="ARBA" id="ARBA00022771"/>
    </source>
</evidence>
<proteinExistence type="predicted"/>
<dbReference type="Gene3D" id="1.25.40.20">
    <property type="entry name" value="Ankyrin repeat-containing domain"/>
    <property type="match status" value="1"/>
</dbReference>
<feature type="compositionally biased region" description="Basic residues" evidence="10">
    <location>
        <begin position="215"/>
        <end position="225"/>
    </location>
</feature>
<evidence type="ECO:0000256" key="1">
    <source>
        <dbReference type="ARBA" id="ARBA00004123"/>
    </source>
</evidence>
<keyword evidence="11" id="KW-1133">Transmembrane helix</keyword>
<keyword evidence="7" id="KW-0804">Transcription</keyword>
<keyword evidence="11" id="KW-0812">Transmembrane</keyword>
<gene>
    <name evidence="14" type="primary">LOC120273565</name>
</gene>
<dbReference type="Proteomes" id="UP001515500">
    <property type="component" value="Chromosome 12"/>
</dbReference>
<keyword evidence="6" id="KW-0238">DNA-binding</keyword>
<dbReference type="SUPFAM" id="SSF48403">
    <property type="entry name" value="Ankyrin repeat"/>
    <property type="match status" value="1"/>
</dbReference>
<dbReference type="GeneID" id="120273565"/>
<organism evidence="13 14">
    <name type="scientific">Dioscorea cayennensis subsp. rotundata</name>
    <name type="common">White Guinea yam</name>
    <name type="synonym">Dioscorea rotundata</name>
    <dbReference type="NCBI Taxonomy" id="55577"/>
    <lineage>
        <taxon>Eukaryota</taxon>
        <taxon>Viridiplantae</taxon>
        <taxon>Streptophyta</taxon>
        <taxon>Embryophyta</taxon>
        <taxon>Tracheophyta</taxon>
        <taxon>Spermatophyta</taxon>
        <taxon>Magnoliopsida</taxon>
        <taxon>Liliopsida</taxon>
        <taxon>Dioscoreales</taxon>
        <taxon>Dioscoreaceae</taxon>
        <taxon>Dioscorea</taxon>
    </lineage>
</organism>
<accession>A0AB40CBJ3</accession>
<evidence type="ECO:0000256" key="5">
    <source>
        <dbReference type="ARBA" id="ARBA00023015"/>
    </source>
</evidence>
<feature type="compositionally biased region" description="Low complexity" evidence="10">
    <location>
        <begin position="478"/>
        <end position="489"/>
    </location>
</feature>
<dbReference type="PANTHER" id="PTHR31251:SF86">
    <property type="entry name" value="SQUAMOSA PROMOTER-BINDING-LIKE PROTEIN 1"/>
    <property type="match status" value="1"/>
</dbReference>
<feature type="region of interest" description="Disordered" evidence="10">
    <location>
        <begin position="215"/>
        <end position="235"/>
    </location>
</feature>
<dbReference type="Gene3D" id="4.10.1100.10">
    <property type="entry name" value="Transcription factor, SBP-box domain"/>
    <property type="match status" value="1"/>
</dbReference>
<evidence type="ECO:0000313" key="14">
    <source>
        <dbReference type="RefSeq" id="XP_039136145.1"/>
    </source>
</evidence>
<dbReference type="FunFam" id="4.10.1100.10:FF:000001">
    <property type="entry name" value="Squamosa promoter-binding-like protein 14"/>
    <property type="match status" value="1"/>
</dbReference>
<dbReference type="GO" id="GO:0008270">
    <property type="term" value="F:zinc ion binding"/>
    <property type="evidence" value="ECO:0007669"/>
    <property type="project" value="UniProtKB-KW"/>
</dbReference>
<dbReference type="PANTHER" id="PTHR31251">
    <property type="entry name" value="SQUAMOSA PROMOTER-BINDING-LIKE PROTEIN 4"/>
    <property type="match status" value="1"/>
</dbReference>